<dbReference type="InterPro" id="IPR036249">
    <property type="entry name" value="Thioredoxin-like_sf"/>
</dbReference>
<reference evidence="2 3" key="1">
    <citation type="submission" date="2017-05" db="EMBL/GenBank/DDBJ databases">
        <authorList>
            <person name="Varghese N."/>
            <person name="Submissions S."/>
        </authorList>
    </citation>
    <scope>NUCLEOTIDE SEQUENCE [LARGE SCALE GENOMIC DNA]</scope>
    <source>
        <strain evidence="2 3">DSM 21985</strain>
    </source>
</reference>
<dbReference type="SUPFAM" id="SSF52833">
    <property type="entry name" value="Thioredoxin-like"/>
    <property type="match status" value="1"/>
</dbReference>
<sequence>MDKKNKSSKKTALKKELIQWAVILLVAAGLYATGYHAEVIGRLQSVLLYTGILQPDTDASIVHGQTADYNMPLLTLDGDRTSLAEFEGKTIFLNFWATWCPPCIAEMPNIQSLYEKVHSKDIVFVMASLDEEPQKARDFVARKGFTFPVYSVLSKPRSYDSSVVPTTYVIAPDGSIMMEHQGMAKYDTKEFTEFLKAISAAEGR</sequence>
<dbReference type="Gene3D" id="3.40.30.10">
    <property type="entry name" value="Glutaredoxin"/>
    <property type="match status" value="1"/>
</dbReference>
<dbReference type="GO" id="GO:0016491">
    <property type="term" value="F:oxidoreductase activity"/>
    <property type="evidence" value="ECO:0007669"/>
    <property type="project" value="InterPro"/>
</dbReference>
<protein>
    <submittedName>
        <fullName evidence="2">Thiol-disulfide isomerase or thioredoxin</fullName>
    </submittedName>
</protein>
<dbReference type="PANTHER" id="PTHR42852">
    <property type="entry name" value="THIOL:DISULFIDE INTERCHANGE PROTEIN DSBE"/>
    <property type="match status" value="1"/>
</dbReference>
<keyword evidence="2" id="KW-0413">Isomerase</keyword>
<dbReference type="AlphaFoldDB" id="A0A521CWS2"/>
<proteinExistence type="predicted"/>
<feature type="domain" description="Thioredoxin" evidence="1">
    <location>
        <begin position="48"/>
        <end position="200"/>
    </location>
</feature>
<keyword evidence="3" id="KW-1185">Reference proteome</keyword>
<dbReference type="GO" id="GO:0016853">
    <property type="term" value="F:isomerase activity"/>
    <property type="evidence" value="ECO:0007669"/>
    <property type="project" value="UniProtKB-KW"/>
</dbReference>
<name>A0A521CWS2_9BACT</name>
<dbReference type="Proteomes" id="UP000317557">
    <property type="component" value="Unassembled WGS sequence"/>
</dbReference>
<dbReference type="RefSeq" id="WP_142454198.1">
    <property type="nucleotide sequence ID" value="NZ_FXTP01000006.1"/>
</dbReference>
<evidence type="ECO:0000259" key="1">
    <source>
        <dbReference type="PROSITE" id="PS51352"/>
    </source>
</evidence>
<accession>A0A521CWS2</accession>
<evidence type="ECO:0000313" key="3">
    <source>
        <dbReference type="Proteomes" id="UP000317557"/>
    </source>
</evidence>
<gene>
    <name evidence="2" type="ORF">SAMN06265219_106175</name>
</gene>
<dbReference type="InterPro" id="IPR013766">
    <property type="entry name" value="Thioredoxin_domain"/>
</dbReference>
<evidence type="ECO:0000313" key="2">
    <source>
        <dbReference type="EMBL" id="SMO63858.1"/>
    </source>
</evidence>
<dbReference type="EMBL" id="FXTP01000006">
    <property type="protein sequence ID" value="SMO63858.1"/>
    <property type="molecule type" value="Genomic_DNA"/>
</dbReference>
<dbReference type="Pfam" id="PF08534">
    <property type="entry name" value="Redoxin"/>
    <property type="match status" value="1"/>
</dbReference>
<organism evidence="2 3">
    <name type="scientific">Gracilimonas mengyeensis</name>
    <dbReference type="NCBI Taxonomy" id="1302730"/>
    <lineage>
        <taxon>Bacteria</taxon>
        <taxon>Pseudomonadati</taxon>
        <taxon>Balneolota</taxon>
        <taxon>Balneolia</taxon>
        <taxon>Balneolales</taxon>
        <taxon>Balneolaceae</taxon>
        <taxon>Gracilimonas</taxon>
    </lineage>
</organism>
<dbReference type="OrthoDB" id="6399635at2"/>
<dbReference type="InterPro" id="IPR050553">
    <property type="entry name" value="Thioredoxin_ResA/DsbE_sf"/>
</dbReference>
<dbReference type="InterPro" id="IPR013740">
    <property type="entry name" value="Redoxin"/>
</dbReference>
<dbReference type="CDD" id="cd02966">
    <property type="entry name" value="TlpA_like_family"/>
    <property type="match status" value="1"/>
</dbReference>
<dbReference type="PANTHER" id="PTHR42852:SF17">
    <property type="entry name" value="THIOREDOXIN-LIKE PROTEIN HI_1115"/>
    <property type="match status" value="1"/>
</dbReference>
<dbReference type="PROSITE" id="PS51352">
    <property type="entry name" value="THIOREDOXIN_2"/>
    <property type="match status" value="1"/>
</dbReference>